<comment type="caution">
    <text evidence="2">The sequence shown here is derived from an EMBL/GenBank/DDBJ whole genome shotgun (WGS) entry which is preliminary data.</text>
</comment>
<feature type="transmembrane region" description="Helical" evidence="1">
    <location>
        <begin position="117"/>
        <end position="138"/>
    </location>
</feature>
<keyword evidence="1" id="KW-1133">Transmembrane helix</keyword>
<evidence type="ECO:0008006" key="4">
    <source>
        <dbReference type="Google" id="ProtNLM"/>
    </source>
</evidence>
<proteinExistence type="predicted"/>
<dbReference type="AlphaFoldDB" id="A0A1E5GTA1"/>
<dbReference type="PANTHER" id="PTHR40448:SF1">
    <property type="entry name" value="TWO-COMPONENT SENSOR HISTIDINE KINASE"/>
    <property type="match status" value="1"/>
</dbReference>
<dbReference type="GO" id="GO:0042802">
    <property type="term" value="F:identical protein binding"/>
    <property type="evidence" value="ECO:0007669"/>
    <property type="project" value="TreeGrafter"/>
</dbReference>
<dbReference type="STRING" id="903983.BCR23_07205"/>
<feature type="transmembrane region" description="Helical" evidence="1">
    <location>
        <begin position="39"/>
        <end position="64"/>
    </location>
</feature>
<evidence type="ECO:0000313" key="3">
    <source>
        <dbReference type="Proteomes" id="UP000094764"/>
    </source>
</evidence>
<evidence type="ECO:0000313" key="2">
    <source>
        <dbReference type="EMBL" id="OEG15928.1"/>
    </source>
</evidence>
<sequence>MDISVFTGMLALNYLQTIWLLGNKKFTSPFQTTVLSSLLVFQFLLSLFIKAPYILGVLFLFSILHPIFIIRYSNNWLSMGLFLYLENSLVILAWLFTHDLLFFLVKTGKVPATLYQQFSPFSLVAQQLLLLLLILLIIKLEFRYKIFDSISQIQKNYKVSVIILTILLIILSILRHLSVVTSTLITFLYLTFILLTLSTVFFLTAYLYSRYYLQQIKKTLLFQRYNNEMEQIALADEFRHDYRNILVSLMSYVEKGKTKEALAYIASITNYSKDLLEDDQYEQLSYLLIPSVQGLLIHFVDRCKTKNIKLTIVIPQTIQEIDISIRLIDFIRCLSASFDYVLTKKDLKLEDEIILTVEKENAHLYVRLTNIGEQHMSLTETADYALNNKRALKNAGLNSISKILAQYRGTSFSFYVDEEYFSIEFILEVSTSDLVDMG</sequence>
<name>A0A1E5GTA1_9ENTE</name>
<accession>A0A1E5GTA1</accession>
<keyword evidence="1" id="KW-0812">Transmembrane</keyword>
<reference evidence="3" key="1">
    <citation type="submission" date="2016-09" db="EMBL/GenBank/DDBJ databases">
        <authorList>
            <person name="Gulvik C.A."/>
        </authorList>
    </citation>
    <scope>NUCLEOTIDE SEQUENCE [LARGE SCALE GENOMIC DNA]</scope>
    <source>
        <strain evidence="3">LMG 26306</strain>
    </source>
</reference>
<gene>
    <name evidence="2" type="ORF">BCR23_07205</name>
</gene>
<keyword evidence="1" id="KW-0472">Membrane</keyword>
<dbReference type="EMBL" id="MIKB01000014">
    <property type="protein sequence ID" value="OEG15928.1"/>
    <property type="molecule type" value="Genomic_DNA"/>
</dbReference>
<organism evidence="2 3">
    <name type="scientific">Enterococcus quebecensis</name>
    <dbReference type="NCBI Taxonomy" id="903983"/>
    <lineage>
        <taxon>Bacteria</taxon>
        <taxon>Bacillati</taxon>
        <taxon>Bacillota</taxon>
        <taxon>Bacilli</taxon>
        <taxon>Lactobacillales</taxon>
        <taxon>Enterococcaceae</taxon>
        <taxon>Enterococcus</taxon>
    </lineage>
</organism>
<dbReference type="Proteomes" id="UP000094764">
    <property type="component" value="Unassembled WGS sequence"/>
</dbReference>
<protein>
    <recommendedName>
        <fullName evidence="4">Sensor histidine kinase NatK C-terminal domain-containing protein</fullName>
    </recommendedName>
</protein>
<keyword evidence="3" id="KW-1185">Reference proteome</keyword>
<evidence type="ECO:0000256" key="1">
    <source>
        <dbReference type="SAM" id="Phobius"/>
    </source>
</evidence>
<feature type="transmembrane region" description="Helical" evidence="1">
    <location>
        <begin position="184"/>
        <end position="208"/>
    </location>
</feature>
<dbReference type="PANTHER" id="PTHR40448">
    <property type="entry name" value="TWO-COMPONENT SENSOR HISTIDINE KINASE"/>
    <property type="match status" value="1"/>
</dbReference>
<feature type="transmembrane region" description="Helical" evidence="1">
    <location>
        <begin position="159"/>
        <end position="178"/>
    </location>
</feature>
<feature type="transmembrane region" description="Helical" evidence="1">
    <location>
        <begin position="76"/>
        <end position="97"/>
    </location>
</feature>